<dbReference type="OrthoDB" id="4964299at2"/>
<keyword evidence="5" id="KW-1185">Reference proteome</keyword>
<protein>
    <recommendedName>
        <fullName evidence="6">Glycosyl transferase family 2</fullName>
    </recommendedName>
</protein>
<keyword evidence="3" id="KW-1133">Transmembrane helix</keyword>
<dbReference type="AlphaFoldDB" id="A0A2A4CN47"/>
<evidence type="ECO:0000256" key="2">
    <source>
        <dbReference type="ARBA" id="ARBA00022692"/>
    </source>
</evidence>
<evidence type="ECO:0000313" key="5">
    <source>
        <dbReference type="Proteomes" id="UP000243507"/>
    </source>
</evidence>
<dbReference type="Proteomes" id="UP000243507">
    <property type="component" value="Unassembled WGS sequence"/>
</dbReference>
<evidence type="ECO:0008006" key="6">
    <source>
        <dbReference type="Google" id="ProtNLM"/>
    </source>
</evidence>
<dbReference type="EMBL" id="NTJD01000010">
    <property type="protein sequence ID" value="PCD75750.1"/>
    <property type="molecule type" value="Genomic_DNA"/>
</dbReference>
<dbReference type="PANTHER" id="PTHR21461">
    <property type="entry name" value="GLYCOSYLTRANSFERASE FAMILY 92 PROTEIN"/>
    <property type="match status" value="1"/>
</dbReference>
<keyword evidence="3" id="KW-0472">Membrane</keyword>
<evidence type="ECO:0000256" key="3">
    <source>
        <dbReference type="ARBA" id="ARBA00022989"/>
    </source>
</evidence>
<sequence>MADKSLILTCMKNEGAWLLEWVAFHLSIGFDHILVYSNDCVDGTDQMLDRLAEMGLATRYNNDRKPHHRPSYQLRAYRKARKNPMLEDYAYTAIIDADEFINVKLGDGSVGALIAETGRPDVISLPWRVFGTGGIAEYRPGFVTEAFTWAARENRPRPAQLWGMKSLFRTEAIAQFGLHRPVQPEGGDWAALRWVNPAGTEMSERYHAQTSGNWRFDRETIDYSAAQINHYAVKFRKSYITKVLRGSAHGGIARDETYFQIMNQNEEPDHSIARLLPAAKARYADLLADPVLAQWDAHARAWHEDKIATALRSPEGKELLDHLSERDKLPENQIT</sequence>
<comment type="caution">
    <text evidence="4">The sequence shown here is derived from an EMBL/GenBank/DDBJ whole genome shotgun (WGS) entry which is preliminary data.</text>
</comment>
<name>A0A2A4CN47_9RHOB</name>
<reference evidence="4 5" key="1">
    <citation type="submission" date="2017-09" db="EMBL/GenBank/DDBJ databases">
        <title>A multilocus sequence analysis scheme for characterization of bacteria in the genus Thioclava.</title>
        <authorList>
            <person name="Liu Y."/>
            <person name="Shao Z."/>
        </authorList>
    </citation>
    <scope>NUCLEOTIDE SEQUENCE [LARGE SCALE GENOMIC DNA]</scope>
    <source>
        <strain evidence="4 5">CAU 1312</strain>
    </source>
</reference>
<dbReference type="GO" id="GO:0016757">
    <property type="term" value="F:glycosyltransferase activity"/>
    <property type="evidence" value="ECO:0007669"/>
    <property type="project" value="TreeGrafter"/>
</dbReference>
<comment type="subcellular location">
    <subcellularLocation>
        <location evidence="1">Membrane</location>
        <topology evidence="1">Single-pass membrane protein</topology>
    </subcellularLocation>
</comment>
<evidence type="ECO:0000256" key="1">
    <source>
        <dbReference type="ARBA" id="ARBA00004167"/>
    </source>
</evidence>
<dbReference type="SUPFAM" id="SSF53448">
    <property type="entry name" value="Nucleotide-diphospho-sugar transferases"/>
    <property type="match status" value="1"/>
</dbReference>
<dbReference type="RefSeq" id="WP_096434313.1">
    <property type="nucleotide sequence ID" value="NZ_NTJD01000010.1"/>
</dbReference>
<proteinExistence type="predicted"/>
<dbReference type="Pfam" id="PF13704">
    <property type="entry name" value="Glyco_tranf_2_4"/>
    <property type="match status" value="1"/>
</dbReference>
<keyword evidence="2" id="KW-0812">Transmembrane</keyword>
<dbReference type="InterPro" id="IPR029044">
    <property type="entry name" value="Nucleotide-diphossugar_trans"/>
</dbReference>
<dbReference type="GO" id="GO:0016020">
    <property type="term" value="C:membrane"/>
    <property type="evidence" value="ECO:0007669"/>
    <property type="project" value="UniProtKB-SubCell"/>
</dbReference>
<accession>A0A2A4CN47</accession>
<dbReference type="PANTHER" id="PTHR21461:SF69">
    <property type="entry name" value="GLYCOSYLTRANSFERASE FAMILY 92 PROTEIN"/>
    <property type="match status" value="1"/>
</dbReference>
<dbReference type="GO" id="GO:0005737">
    <property type="term" value="C:cytoplasm"/>
    <property type="evidence" value="ECO:0007669"/>
    <property type="project" value="TreeGrafter"/>
</dbReference>
<evidence type="ECO:0000313" key="4">
    <source>
        <dbReference type="EMBL" id="PCD75750.1"/>
    </source>
</evidence>
<organism evidence="4 5">
    <name type="scientific">Pseudothioclava arenosa</name>
    <dbReference type="NCBI Taxonomy" id="1795308"/>
    <lineage>
        <taxon>Bacteria</taxon>
        <taxon>Pseudomonadati</taxon>
        <taxon>Pseudomonadota</taxon>
        <taxon>Alphaproteobacteria</taxon>
        <taxon>Rhodobacterales</taxon>
        <taxon>Paracoccaceae</taxon>
        <taxon>Pseudothioclava</taxon>
    </lineage>
</organism>
<gene>
    <name evidence="4" type="ORF">CLN94_12665</name>
</gene>